<reference evidence="1 2" key="1">
    <citation type="submission" date="2016-04" db="EMBL/GenBank/DDBJ databases">
        <title>ATOL: Assembling a taxonomically balanced genome-scale reconstruction of the evolutionary history of the Enterobacteriaceae.</title>
        <authorList>
            <person name="Plunkett G.III."/>
            <person name="Neeno-Eckwall E.C."/>
            <person name="Glasner J.D."/>
            <person name="Perna N.T."/>
        </authorList>
    </citation>
    <scope>NUCLEOTIDE SEQUENCE [LARGE SCALE GENOMIC DNA]</scope>
    <source>
        <strain evidence="1 2">ATCC 51604</strain>
    </source>
</reference>
<organism evidence="1 2">
    <name type="scientific">Buttiauxella gaviniae ATCC 51604</name>
    <dbReference type="NCBI Taxonomy" id="1354253"/>
    <lineage>
        <taxon>Bacteria</taxon>
        <taxon>Pseudomonadati</taxon>
        <taxon>Pseudomonadota</taxon>
        <taxon>Gammaproteobacteria</taxon>
        <taxon>Enterobacterales</taxon>
        <taxon>Enterobacteriaceae</taxon>
        <taxon>Buttiauxella</taxon>
    </lineage>
</organism>
<gene>
    <name evidence="1" type="ORF">M977_00446</name>
</gene>
<proteinExistence type="predicted"/>
<dbReference type="Proteomes" id="UP000078504">
    <property type="component" value="Unassembled WGS sequence"/>
</dbReference>
<accession>A0A1B7I546</accession>
<comment type="caution">
    <text evidence="1">The sequence shown here is derived from an EMBL/GenBank/DDBJ whole genome shotgun (WGS) entry which is preliminary data.</text>
</comment>
<dbReference type="EMBL" id="LXEP01000004">
    <property type="protein sequence ID" value="OAT23537.1"/>
    <property type="molecule type" value="Genomic_DNA"/>
</dbReference>
<evidence type="ECO:0000313" key="1">
    <source>
        <dbReference type="EMBL" id="OAT23537.1"/>
    </source>
</evidence>
<dbReference type="PATRIC" id="fig|1354253.4.peg.457"/>
<evidence type="ECO:0000313" key="2">
    <source>
        <dbReference type="Proteomes" id="UP000078504"/>
    </source>
</evidence>
<dbReference type="AlphaFoldDB" id="A0A1B7I546"/>
<name>A0A1B7I546_9ENTR</name>
<sequence length="134" mass="16036">MKQVGRLTEIEIDALKKGDTVWQIGEKQHPDRELTVTSQGARYIKFTRTIYFDRKYQRLSNYRFMYRTQEDLERDKLNLQRIKKITEILSSGNPVRMDDISDLLSAEEVADLYDRMRQRWPGEFKDERREASNG</sequence>
<protein>
    <submittedName>
        <fullName evidence="1">Uncharacterized protein</fullName>
    </submittedName>
</protein>